<dbReference type="InterPro" id="IPR036872">
    <property type="entry name" value="CH_dom_sf"/>
</dbReference>
<dbReference type="VEuPathDB" id="TrichDB:TVAG_182680"/>
<dbReference type="GO" id="GO:0051493">
    <property type="term" value="P:regulation of cytoskeleton organization"/>
    <property type="evidence" value="ECO:0000318"/>
    <property type="project" value="GO_Central"/>
</dbReference>
<feature type="compositionally biased region" description="Basic and acidic residues" evidence="1">
    <location>
        <begin position="123"/>
        <end position="136"/>
    </location>
</feature>
<sequence>MSEEEMTQWVLSLGLSKKPRNFPRDFSDAVLMTELIHKFYPKLVDLHNYESALKVDTKIYNWNTLNTKTLKKLGMSLDTATITALGNSQAGTIFKVLEMFKNVVDGKASSTSAATPNKKKREKKPEPPKPMTDAEREQYVDKIYESRKQKTEIMMLETKLAKLMELMSIKDAKIIKELEKN</sequence>
<evidence type="ECO:0000259" key="2">
    <source>
        <dbReference type="PROSITE" id="PS50021"/>
    </source>
</evidence>
<dbReference type="PROSITE" id="PS50021">
    <property type="entry name" value="CH"/>
    <property type="match status" value="1"/>
</dbReference>
<dbReference type="KEGG" id="tva:5468591"/>
<dbReference type="PANTHER" id="PTHR12509">
    <property type="entry name" value="SPERMATOGENESIS-ASSOCIATED 4-RELATED"/>
    <property type="match status" value="1"/>
</dbReference>
<dbReference type="GO" id="GO:0005930">
    <property type="term" value="C:axoneme"/>
    <property type="evidence" value="ECO:0000318"/>
    <property type="project" value="GO_Central"/>
</dbReference>
<keyword evidence="4" id="KW-1185">Reference proteome</keyword>
<dbReference type="GO" id="GO:0008017">
    <property type="term" value="F:microtubule binding"/>
    <property type="evidence" value="ECO:0000318"/>
    <property type="project" value="GO_Central"/>
</dbReference>
<organism evidence="3 4">
    <name type="scientific">Trichomonas vaginalis (strain ATCC PRA-98 / G3)</name>
    <dbReference type="NCBI Taxonomy" id="412133"/>
    <lineage>
        <taxon>Eukaryota</taxon>
        <taxon>Metamonada</taxon>
        <taxon>Parabasalia</taxon>
        <taxon>Trichomonadida</taxon>
        <taxon>Trichomonadidae</taxon>
        <taxon>Trichomonas</taxon>
    </lineage>
</organism>
<dbReference type="eggNOG" id="ENOG502S497">
    <property type="taxonomic scope" value="Eukaryota"/>
</dbReference>
<dbReference type="OMA" id="ARKRENW"/>
<dbReference type="PANTHER" id="PTHR12509:SF9">
    <property type="entry name" value="SPERM FLAGELLAR PROTEIN 1 ISOFORM X1"/>
    <property type="match status" value="1"/>
</dbReference>
<dbReference type="InterPro" id="IPR001715">
    <property type="entry name" value="CH_dom"/>
</dbReference>
<evidence type="ECO:0000313" key="3">
    <source>
        <dbReference type="EMBL" id="EAY23032.1"/>
    </source>
</evidence>
<evidence type="ECO:0000256" key="1">
    <source>
        <dbReference type="SAM" id="MobiDB-lite"/>
    </source>
</evidence>
<dbReference type="RefSeq" id="XP_001584018.1">
    <property type="nucleotide sequence ID" value="XM_001583968.1"/>
</dbReference>
<dbReference type="AlphaFoldDB" id="A2D906"/>
<dbReference type="InParanoid" id="A2D906"/>
<feature type="region of interest" description="Disordered" evidence="1">
    <location>
        <begin position="108"/>
        <end position="136"/>
    </location>
</feature>
<proteinExistence type="predicted"/>
<dbReference type="EMBL" id="DS113180">
    <property type="protein sequence ID" value="EAY23032.1"/>
    <property type="molecule type" value="Genomic_DNA"/>
</dbReference>
<evidence type="ECO:0000313" key="4">
    <source>
        <dbReference type="Proteomes" id="UP000001542"/>
    </source>
</evidence>
<reference evidence="3" key="2">
    <citation type="journal article" date="2007" name="Science">
        <title>Draft genome sequence of the sexually transmitted pathogen Trichomonas vaginalis.</title>
        <authorList>
            <person name="Carlton J.M."/>
            <person name="Hirt R.P."/>
            <person name="Silva J.C."/>
            <person name="Delcher A.L."/>
            <person name="Schatz M."/>
            <person name="Zhao Q."/>
            <person name="Wortman J.R."/>
            <person name="Bidwell S.L."/>
            <person name="Alsmark U.C.M."/>
            <person name="Besteiro S."/>
            <person name="Sicheritz-Ponten T."/>
            <person name="Noel C.J."/>
            <person name="Dacks J.B."/>
            <person name="Foster P.G."/>
            <person name="Simillion C."/>
            <person name="Van de Peer Y."/>
            <person name="Miranda-Saavedra D."/>
            <person name="Barton G.J."/>
            <person name="Westrop G.D."/>
            <person name="Mueller S."/>
            <person name="Dessi D."/>
            <person name="Fiori P.L."/>
            <person name="Ren Q."/>
            <person name="Paulsen I."/>
            <person name="Zhang H."/>
            <person name="Bastida-Corcuera F.D."/>
            <person name="Simoes-Barbosa A."/>
            <person name="Brown M.T."/>
            <person name="Hayes R.D."/>
            <person name="Mukherjee M."/>
            <person name="Okumura C.Y."/>
            <person name="Schneider R."/>
            <person name="Smith A.J."/>
            <person name="Vanacova S."/>
            <person name="Villalvazo M."/>
            <person name="Haas B.J."/>
            <person name="Pertea M."/>
            <person name="Feldblyum T.V."/>
            <person name="Utterback T.R."/>
            <person name="Shu C.L."/>
            <person name="Osoegawa K."/>
            <person name="de Jong P.J."/>
            <person name="Hrdy I."/>
            <person name="Horvathova L."/>
            <person name="Zubacova Z."/>
            <person name="Dolezal P."/>
            <person name="Malik S.B."/>
            <person name="Logsdon J.M. Jr."/>
            <person name="Henze K."/>
            <person name="Gupta A."/>
            <person name="Wang C.C."/>
            <person name="Dunne R.L."/>
            <person name="Upcroft J.A."/>
            <person name="Upcroft P."/>
            <person name="White O."/>
            <person name="Salzberg S.L."/>
            <person name="Tang P."/>
            <person name="Chiu C.-H."/>
            <person name="Lee Y.-S."/>
            <person name="Embley T.M."/>
            <person name="Coombs G.H."/>
            <person name="Mottram J.C."/>
            <person name="Tachezy J."/>
            <person name="Fraser-Liggett C.M."/>
            <person name="Johnson P.J."/>
        </authorList>
    </citation>
    <scope>NUCLEOTIDE SEQUENCE [LARGE SCALE GENOMIC DNA]</scope>
    <source>
        <strain evidence="3">G3</strain>
    </source>
</reference>
<name>A2D906_TRIV3</name>
<feature type="domain" description="Calponin-homology (CH)" evidence="2">
    <location>
        <begin position="1"/>
        <end position="105"/>
    </location>
</feature>
<dbReference type="FunFam" id="1.10.418.10:FF:000059">
    <property type="entry name" value="RIKEN cDNA 6430531B16 gene"/>
    <property type="match status" value="1"/>
</dbReference>
<dbReference type="SMR" id="A2D906"/>
<reference evidence="3" key="1">
    <citation type="submission" date="2006-10" db="EMBL/GenBank/DDBJ databases">
        <authorList>
            <person name="Amadeo P."/>
            <person name="Zhao Q."/>
            <person name="Wortman J."/>
            <person name="Fraser-Liggett C."/>
            <person name="Carlton J."/>
        </authorList>
    </citation>
    <scope>NUCLEOTIDE SEQUENCE</scope>
    <source>
        <strain evidence="3">G3</strain>
    </source>
</reference>
<dbReference type="SUPFAM" id="SSF47576">
    <property type="entry name" value="Calponin-homology domain, CH-domain"/>
    <property type="match status" value="1"/>
</dbReference>
<gene>
    <name evidence="3" type="ORF">TVAG_182680</name>
</gene>
<dbReference type="STRING" id="5722.A2D906"/>
<dbReference type="Pfam" id="PF06294">
    <property type="entry name" value="CH_2"/>
    <property type="match status" value="1"/>
</dbReference>
<protein>
    <recommendedName>
        <fullName evidence="2">Calponin-homology (CH) domain-containing protein</fullName>
    </recommendedName>
</protein>
<dbReference type="Proteomes" id="UP000001542">
    <property type="component" value="Unassembled WGS sequence"/>
</dbReference>
<accession>A2D906</accession>
<dbReference type="InterPro" id="IPR010441">
    <property type="entry name" value="CH_2"/>
</dbReference>
<dbReference type="InterPro" id="IPR052111">
    <property type="entry name" value="Spermatogenesis_Ciliary_MAP"/>
</dbReference>
<dbReference type="VEuPathDB" id="TrichDB:TVAGG3_0529160"/>
<dbReference type="Gene3D" id="1.10.418.10">
    <property type="entry name" value="Calponin-like domain"/>
    <property type="match status" value="1"/>
</dbReference>
<dbReference type="OrthoDB" id="193300at2759"/>